<keyword evidence="3" id="KW-1185">Reference proteome</keyword>
<reference evidence="2" key="1">
    <citation type="journal article" date="2021" name="Front. Microbiol.">
        <title>Comprehensive Comparative Genomics and Phenotyping of Methylobacterium Species.</title>
        <authorList>
            <person name="Alessa O."/>
            <person name="Ogura Y."/>
            <person name="Fujitani Y."/>
            <person name="Takami H."/>
            <person name="Hayashi T."/>
            <person name="Sahin N."/>
            <person name="Tani A."/>
        </authorList>
    </citation>
    <scope>NUCLEOTIDE SEQUENCE</scope>
    <source>
        <strain evidence="2">DSM 17168</strain>
    </source>
</reference>
<dbReference type="InterPro" id="IPR009333">
    <property type="entry name" value="DUF992"/>
</dbReference>
<gene>
    <name evidence="2" type="ORF">GMJLKIPL_6040</name>
</gene>
<reference evidence="2" key="2">
    <citation type="submission" date="2021-08" db="EMBL/GenBank/DDBJ databases">
        <authorList>
            <person name="Tani A."/>
            <person name="Ola A."/>
            <person name="Ogura Y."/>
            <person name="Katsura K."/>
            <person name="Hayashi T."/>
        </authorList>
    </citation>
    <scope>NUCLEOTIDE SEQUENCE</scope>
    <source>
        <strain evidence="2">DSM 17168</strain>
    </source>
</reference>
<sequence length="165" mass="16871">MRTITIALSSGLLAAAATLALAATEARPLQPAGTLTCITNPHVGLVFGTTRAASCLLVSEGGDLRQDLGALLPGAGRDRDVTRSETLSWRVLTADGSLRAGQIDGVFAGAASATVPIFQAEGRPVRLEPLPSAAAEDLNFSGPAPRLLLATPERTIGEVTAAGRF</sequence>
<dbReference type="RefSeq" id="WP_238241452.1">
    <property type="nucleotide sequence ID" value="NZ_BPQQ01000101.1"/>
</dbReference>
<keyword evidence="1" id="KW-0732">Signal</keyword>
<organism evidence="2 3">
    <name type="scientific">Methylobacterium isbiliense</name>
    <dbReference type="NCBI Taxonomy" id="315478"/>
    <lineage>
        <taxon>Bacteria</taxon>
        <taxon>Pseudomonadati</taxon>
        <taxon>Pseudomonadota</taxon>
        <taxon>Alphaproteobacteria</taxon>
        <taxon>Hyphomicrobiales</taxon>
        <taxon>Methylobacteriaceae</taxon>
        <taxon>Methylobacterium</taxon>
    </lineage>
</organism>
<accession>A0ABQ4SLL9</accession>
<dbReference type="EMBL" id="BPQQ01000101">
    <property type="protein sequence ID" value="GJE04080.1"/>
    <property type="molecule type" value="Genomic_DNA"/>
</dbReference>
<dbReference type="Pfam" id="PF06186">
    <property type="entry name" value="DUF992"/>
    <property type="match status" value="1"/>
</dbReference>
<evidence type="ECO:0000256" key="1">
    <source>
        <dbReference type="SAM" id="SignalP"/>
    </source>
</evidence>
<dbReference type="Proteomes" id="UP001055153">
    <property type="component" value="Unassembled WGS sequence"/>
</dbReference>
<feature type="chain" id="PRO_5047164785" description="DUF992 domain-containing protein" evidence="1">
    <location>
        <begin position="23"/>
        <end position="165"/>
    </location>
</feature>
<feature type="signal peptide" evidence="1">
    <location>
        <begin position="1"/>
        <end position="22"/>
    </location>
</feature>
<evidence type="ECO:0000313" key="3">
    <source>
        <dbReference type="Proteomes" id="UP001055153"/>
    </source>
</evidence>
<name>A0ABQ4SLL9_9HYPH</name>
<protein>
    <recommendedName>
        <fullName evidence="4">DUF992 domain-containing protein</fullName>
    </recommendedName>
</protein>
<evidence type="ECO:0000313" key="2">
    <source>
        <dbReference type="EMBL" id="GJE04080.1"/>
    </source>
</evidence>
<proteinExistence type="predicted"/>
<evidence type="ECO:0008006" key="4">
    <source>
        <dbReference type="Google" id="ProtNLM"/>
    </source>
</evidence>
<comment type="caution">
    <text evidence="2">The sequence shown here is derived from an EMBL/GenBank/DDBJ whole genome shotgun (WGS) entry which is preliminary data.</text>
</comment>